<evidence type="ECO:0000313" key="1">
    <source>
        <dbReference type="EMBL" id="WUG96632.1"/>
    </source>
</evidence>
<dbReference type="RefSeq" id="WP_328342871.1">
    <property type="nucleotide sequence ID" value="NZ_CP107906.1"/>
</dbReference>
<protein>
    <submittedName>
        <fullName evidence="1">Uncharacterized protein</fullName>
    </submittedName>
</protein>
<reference evidence="1 2" key="1">
    <citation type="submission" date="2022-10" db="EMBL/GenBank/DDBJ databases">
        <title>The complete genomes of actinobacterial strains from the NBC collection.</title>
        <authorList>
            <person name="Joergensen T.S."/>
            <person name="Alvarez Arevalo M."/>
            <person name="Sterndorff E.B."/>
            <person name="Faurdal D."/>
            <person name="Vuksanovic O."/>
            <person name="Mourched A.-S."/>
            <person name="Charusanti P."/>
            <person name="Shaw S."/>
            <person name="Blin K."/>
            <person name="Weber T."/>
        </authorList>
    </citation>
    <scope>NUCLEOTIDE SEQUENCE [LARGE SCALE GENOMIC DNA]</scope>
    <source>
        <strain evidence="1 2">NBC_00456</strain>
    </source>
</reference>
<organism evidence="1 2">
    <name type="scientific">Streptomyces violaceus</name>
    <name type="common">Streptomyces venezuelae</name>
    <dbReference type="NCBI Taxonomy" id="1936"/>
    <lineage>
        <taxon>Bacteria</taxon>
        <taxon>Bacillati</taxon>
        <taxon>Actinomycetota</taxon>
        <taxon>Actinomycetes</taxon>
        <taxon>Kitasatosporales</taxon>
        <taxon>Streptomycetaceae</taxon>
        <taxon>Streptomyces</taxon>
    </lineage>
</organism>
<accession>A0ABZ1NYW7</accession>
<evidence type="ECO:0000313" key="2">
    <source>
        <dbReference type="Proteomes" id="UP001341259"/>
    </source>
</evidence>
<name>A0ABZ1NYW7_STRVL</name>
<dbReference type="Proteomes" id="UP001341259">
    <property type="component" value="Chromosome"/>
</dbReference>
<keyword evidence="2" id="KW-1185">Reference proteome</keyword>
<proteinExistence type="predicted"/>
<sequence>MSMRSPGPASSRRSPSSFQPVRVCTPFTIPSRWVSAVARWEVEVVFGVVE</sequence>
<gene>
    <name evidence="1" type="ORF">OHB29_28525</name>
</gene>
<dbReference type="EMBL" id="CP107906">
    <property type="protein sequence ID" value="WUG96632.1"/>
    <property type="molecule type" value="Genomic_DNA"/>
</dbReference>